<dbReference type="SUPFAM" id="SSF53271">
    <property type="entry name" value="PRTase-like"/>
    <property type="match status" value="1"/>
</dbReference>
<evidence type="ECO:0000256" key="9">
    <source>
        <dbReference type="ARBA" id="ARBA00022777"/>
    </source>
</evidence>
<keyword evidence="12" id="KW-0067">ATP-binding</keyword>
<feature type="region of interest" description="Disordered" evidence="13">
    <location>
        <begin position="582"/>
        <end position="639"/>
    </location>
</feature>
<evidence type="ECO:0000256" key="1">
    <source>
        <dbReference type="ARBA" id="ARBA00004690"/>
    </source>
</evidence>
<keyword evidence="10" id="KW-0342">GTP-binding</keyword>
<feature type="domain" description="Phosphoribulokinase/uridine kinase" evidence="14">
    <location>
        <begin position="46"/>
        <end position="232"/>
    </location>
</feature>
<comment type="catalytic activity">
    <reaction evidence="12">
        <text>uridine + ATP = UMP + ADP + H(+)</text>
        <dbReference type="Rhea" id="RHEA:16825"/>
        <dbReference type="ChEBI" id="CHEBI:15378"/>
        <dbReference type="ChEBI" id="CHEBI:16704"/>
        <dbReference type="ChEBI" id="CHEBI:30616"/>
        <dbReference type="ChEBI" id="CHEBI:57865"/>
        <dbReference type="ChEBI" id="CHEBI:456216"/>
        <dbReference type="EC" id="2.7.1.48"/>
    </reaction>
</comment>
<feature type="compositionally biased region" description="Polar residues" evidence="13">
    <location>
        <begin position="675"/>
        <end position="690"/>
    </location>
</feature>
<feature type="region of interest" description="Disordered" evidence="13">
    <location>
        <begin position="528"/>
        <end position="561"/>
    </location>
</feature>
<comment type="pathway">
    <text evidence="2 12">Pyrimidine metabolism; CTP biosynthesis via salvage pathway; CTP from cytidine: step 1/3.</text>
</comment>
<dbReference type="InterPro" id="IPR000764">
    <property type="entry name" value="Uridine_kinase-like"/>
</dbReference>
<comment type="similarity">
    <text evidence="4">In the C-terminal section; belongs to the UPRTase family.</text>
</comment>
<keyword evidence="8 12" id="KW-0547">Nucleotide-binding</keyword>
<dbReference type="InterPro" id="IPR027417">
    <property type="entry name" value="P-loop_NTPase"/>
</dbReference>
<sequence>MASKSAVDIIETSSKVHFSGFHQMDGLVSTRLDEMAEEEEHGQPFVIGVAGGAASGKTTVCDMIMQQLHDQRAVVVNQDSFYHNVNEEELVRVHDYNFDHPDAFDTEQLLSSMEKLRKGQAVDIPNYDFKSYKNNVFPPRRVNPSDVIILEGILIFHDPRVRDLMNMKIFVDADADVRLARRIKRDTVEKDRDIATVLDQYSKFVKPAFEDFILPTKKYADIIIPRGGDNHVAIDLIVQHIRTKLGQHDLCKIYPNLYVIQSTFQIRGMHTLIRDSKTTKHDFIFYSDRLIRLVVEHGLGHLPFTEKQVVTPTGSVYSGVDFCKKLCGVSVIRSGESMENALRACCKGIKIGKILIHREGDNGQQLIYEKLPSDISERHVLLLDPILGTGNSAVQAIRLLISKGVPEPNIIFLNLISAPQGVNVVCKKFPRIKIVTSEIELGLNDEFRVVPGMGEFGDRYFGTDDEVSIPYHLRKTLQGIREITGKQHSDEDIFAVYKDSFNDPLETAQKLLFLDTFHENIVPVTQASGRGGRRNFSSSNSYQGNGRNASFKRENGANHVTRGSRTALPVTNKASNITVPNEIKVSGPTSVPSEVSNHKVQDDPSLIPASRCSSQSDQATEIETASKQGKTQSLPKSDVSQQSHVTFPFHLQVAKGLQNGLTFGSFDSNFVKKVSSNNGGDDSNFESSDGTGDDEREPSPTTNGIPGVASAREEASTFSEDKDYGISNSAPGAEPVVHSDHIVPPVEEVLKEEALSNTETHQIAPLSVFGLVPSLSAIGQPVNTEAAETQPGNSNSPAISLVSYPPDQSSIAAASQQANFLRQQYPPNFVPYGPYYSPYYMPPPYIHQFLSPNGIPQQAFFPPGAALTAPSHVNPVGNTENPPTTNPYLHTSPMVASSIPSATAFNSIHSEEKASPQTESAATWIGQGFGNLQVNPMYNLAFQGQPLGFPVVQAGHGGLMGIHQPTQPMAAASTTYQTLPPPPHTTTAMGEPIGHPHIAYQQPQATLTNWVNNY</sequence>
<dbReference type="NCBIfam" id="NF001097">
    <property type="entry name" value="PRK00129.1"/>
    <property type="match status" value="1"/>
</dbReference>
<dbReference type="GO" id="GO:0009507">
    <property type="term" value="C:chloroplast"/>
    <property type="evidence" value="ECO:0007669"/>
    <property type="project" value="UniProtKB-ARBA"/>
</dbReference>
<feature type="domain" description="GBF-interacting protein 1 N-terminal" evidence="15">
    <location>
        <begin position="469"/>
        <end position="519"/>
    </location>
</feature>
<dbReference type="CDD" id="cd06223">
    <property type="entry name" value="PRTases_typeI"/>
    <property type="match status" value="1"/>
</dbReference>
<dbReference type="PANTHER" id="PTHR46775:SF2">
    <property type="entry name" value="GBF-INTERACTING PROTEIN 1-LIKE"/>
    <property type="match status" value="1"/>
</dbReference>
<comment type="catalytic activity">
    <reaction evidence="12">
        <text>cytidine + ATP = CMP + ADP + H(+)</text>
        <dbReference type="Rhea" id="RHEA:24674"/>
        <dbReference type="ChEBI" id="CHEBI:15378"/>
        <dbReference type="ChEBI" id="CHEBI:17562"/>
        <dbReference type="ChEBI" id="CHEBI:30616"/>
        <dbReference type="ChEBI" id="CHEBI:60377"/>
        <dbReference type="ChEBI" id="CHEBI:456216"/>
        <dbReference type="EC" id="2.7.1.48"/>
    </reaction>
</comment>
<dbReference type="CDD" id="cd02023">
    <property type="entry name" value="UMPK"/>
    <property type="match status" value="1"/>
</dbReference>
<dbReference type="Pfam" id="PF00485">
    <property type="entry name" value="PRK"/>
    <property type="match status" value="1"/>
</dbReference>
<dbReference type="Pfam" id="PF14681">
    <property type="entry name" value="UPRTase"/>
    <property type="match status" value="1"/>
</dbReference>
<dbReference type="GO" id="GO:0044206">
    <property type="term" value="P:UMP salvage"/>
    <property type="evidence" value="ECO:0007669"/>
    <property type="project" value="UniProtKB-ARBA"/>
</dbReference>
<keyword evidence="18" id="KW-1185">Reference proteome</keyword>
<gene>
    <name evidence="17" type="ORF">AARE701A_LOCUS3713</name>
</gene>
<comment type="pathway">
    <text evidence="1 12">Pyrimidine metabolism; UMP biosynthesis via salvage pathway; UMP from uridine: step 1/1.</text>
</comment>
<keyword evidence="9 12" id="KW-0418">Kinase</keyword>
<evidence type="ECO:0000256" key="2">
    <source>
        <dbReference type="ARBA" id="ARBA00004784"/>
    </source>
</evidence>
<evidence type="ECO:0000256" key="12">
    <source>
        <dbReference type="RuleBase" id="RU003825"/>
    </source>
</evidence>
<evidence type="ECO:0000313" key="18">
    <source>
        <dbReference type="Proteomes" id="UP000682877"/>
    </source>
</evidence>
<dbReference type="SUPFAM" id="SSF52540">
    <property type="entry name" value="P-loop containing nucleoside triphosphate hydrolases"/>
    <property type="match status" value="1"/>
</dbReference>
<keyword evidence="6" id="KW-0328">Glycosyltransferase</keyword>
<dbReference type="NCBIfam" id="NF004018">
    <property type="entry name" value="PRK05480.1"/>
    <property type="match status" value="1"/>
</dbReference>
<dbReference type="GO" id="GO:0005525">
    <property type="term" value="F:GTP binding"/>
    <property type="evidence" value="ECO:0007669"/>
    <property type="project" value="UniProtKB-KW"/>
</dbReference>
<proteinExistence type="inferred from homology"/>
<dbReference type="NCBIfam" id="TIGR00235">
    <property type="entry name" value="udk"/>
    <property type="match status" value="1"/>
</dbReference>
<dbReference type="Gene3D" id="3.40.50.300">
    <property type="entry name" value="P-loop containing nucleotide triphosphate hydrolases"/>
    <property type="match status" value="1"/>
</dbReference>
<name>A0A8S1ZRP9_ARAAE</name>
<evidence type="ECO:0000256" key="13">
    <source>
        <dbReference type="SAM" id="MobiDB-lite"/>
    </source>
</evidence>
<accession>A0A8S1ZRP9</accession>
<keyword evidence="7 12" id="KW-0808">Transferase</keyword>
<dbReference type="AlphaFoldDB" id="A0A8S1ZRP9"/>
<feature type="compositionally biased region" description="Polar residues" evidence="13">
    <location>
        <begin position="611"/>
        <end position="639"/>
    </location>
</feature>
<dbReference type="FunFam" id="3.40.50.2020:FF:000015">
    <property type="entry name" value="Uridine kinase"/>
    <property type="match status" value="1"/>
</dbReference>
<dbReference type="InterPro" id="IPR009719">
    <property type="entry name" value="GIP1_N"/>
</dbReference>
<dbReference type="GO" id="GO:0004849">
    <property type="term" value="F:uridine kinase activity"/>
    <property type="evidence" value="ECO:0007669"/>
    <property type="project" value="UniProtKB-EC"/>
</dbReference>
<comment type="similarity">
    <text evidence="3">In the N-terminal section; belongs to the uridine kinase family.</text>
</comment>
<dbReference type="Proteomes" id="UP000682877">
    <property type="component" value="Chromosome 1"/>
</dbReference>
<dbReference type="EMBL" id="LR999451">
    <property type="protein sequence ID" value="CAE5960263.1"/>
    <property type="molecule type" value="Genomic_DNA"/>
</dbReference>
<evidence type="ECO:0000256" key="11">
    <source>
        <dbReference type="ARBA" id="ARBA00023268"/>
    </source>
</evidence>
<evidence type="ECO:0000256" key="6">
    <source>
        <dbReference type="ARBA" id="ARBA00022676"/>
    </source>
</evidence>
<dbReference type="InterPro" id="IPR000836">
    <property type="entry name" value="PRTase_dom"/>
</dbReference>
<dbReference type="GO" id="GO:2000904">
    <property type="term" value="P:regulation of starch metabolic process"/>
    <property type="evidence" value="ECO:0007669"/>
    <property type="project" value="UniProtKB-ARBA"/>
</dbReference>
<evidence type="ECO:0000256" key="5">
    <source>
        <dbReference type="ARBA" id="ARBA00022533"/>
    </source>
</evidence>
<feature type="compositionally biased region" description="Basic and acidic residues" evidence="13">
    <location>
        <begin position="711"/>
        <end position="724"/>
    </location>
</feature>
<keyword evidence="11" id="KW-0511">Multifunctional enzyme</keyword>
<evidence type="ECO:0000256" key="3">
    <source>
        <dbReference type="ARBA" id="ARBA00008173"/>
    </source>
</evidence>
<dbReference type="PRINTS" id="PR00988">
    <property type="entry name" value="URIDINKINASE"/>
</dbReference>
<evidence type="ECO:0000256" key="10">
    <source>
        <dbReference type="ARBA" id="ARBA00023134"/>
    </source>
</evidence>
<dbReference type="Gene3D" id="3.40.50.2020">
    <property type="match status" value="1"/>
</dbReference>
<dbReference type="EC" id="2.7.1.48" evidence="12"/>
<feature type="domain" description="Phosphoribosyltransferase" evidence="16">
    <location>
        <begin position="262"/>
        <end position="463"/>
    </location>
</feature>
<dbReference type="InterPro" id="IPR006083">
    <property type="entry name" value="PRK/URK"/>
</dbReference>
<evidence type="ECO:0000256" key="8">
    <source>
        <dbReference type="ARBA" id="ARBA00022741"/>
    </source>
</evidence>
<reference evidence="17" key="1">
    <citation type="submission" date="2021-01" db="EMBL/GenBank/DDBJ databases">
        <authorList>
            <person name="Bezrukov I."/>
        </authorList>
    </citation>
    <scope>NUCLEOTIDE SEQUENCE</scope>
</reference>
<evidence type="ECO:0000256" key="7">
    <source>
        <dbReference type="ARBA" id="ARBA00022679"/>
    </source>
</evidence>
<evidence type="ECO:0000259" key="14">
    <source>
        <dbReference type="Pfam" id="PF00485"/>
    </source>
</evidence>
<dbReference type="GO" id="GO:0051082">
    <property type="term" value="F:unfolded protein binding"/>
    <property type="evidence" value="ECO:0007669"/>
    <property type="project" value="TreeGrafter"/>
</dbReference>
<dbReference type="InterPro" id="IPR044277">
    <property type="entry name" value="GIP1"/>
</dbReference>
<dbReference type="GO" id="GO:0005524">
    <property type="term" value="F:ATP binding"/>
    <property type="evidence" value="ECO:0007669"/>
    <property type="project" value="UniProtKB-KW"/>
</dbReference>
<keyword evidence="5" id="KW-0021">Allosteric enzyme</keyword>
<organism evidence="17 18">
    <name type="scientific">Arabidopsis arenosa</name>
    <name type="common">Sand rock-cress</name>
    <name type="synonym">Cardaminopsis arenosa</name>
    <dbReference type="NCBI Taxonomy" id="38785"/>
    <lineage>
        <taxon>Eukaryota</taxon>
        <taxon>Viridiplantae</taxon>
        <taxon>Streptophyta</taxon>
        <taxon>Embryophyta</taxon>
        <taxon>Tracheophyta</taxon>
        <taxon>Spermatophyta</taxon>
        <taxon>Magnoliopsida</taxon>
        <taxon>eudicotyledons</taxon>
        <taxon>Gunneridae</taxon>
        <taxon>Pentapetalae</taxon>
        <taxon>rosids</taxon>
        <taxon>malvids</taxon>
        <taxon>Brassicales</taxon>
        <taxon>Brassicaceae</taxon>
        <taxon>Camelineae</taxon>
        <taxon>Arabidopsis</taxon>
    </lineage>
</organism>
<dbReference type="Pfam" id="PF06972">
    <property type="entry name" value="GIP1_N"/>
    <property type="match status" value="1"/>
</dbReference>
<dbReference type="GO" id="GO:0005634">
    <property type="term" value="C:nucleus"/>
    <property type="evidence" value="ECO:0007669"/>
    <property type="project" value="TreeGrafter"/>
</dbReference>
<evidence type="ECO:0000256" key="4">
    <source>
        <dbReference type="ARBA" id="ARBA00010723"/>
    </source>
</evidence>
<dbReference type="InterPro" id="IPR029057">
    <property type="entry name" value="PRTase-like"/>
</dbReference>
<feature type="region of interest" description="Disordered" evidence="13">
    <location>
        <begin position="675"/>
        <end position="737"/>
    </location>
</feature>
<dbReference type="FunFam" id="3.40.50.300:FF:000339">
    <property type="entry name" value="Uridine kinase"/>
    <property type="match status" value="1"/>
</dbReference>
<dbReference type="GO" id="GO:0016757">
    <property type="term" value="F:glycosyltransferase activity"/>
    <property type="evidence" value="ECO:0007669"/>
    <property type="project" value="UniProtKB-KW"/>
</dbReference>
<evidence type="ECO:0000313" key="17">
    <source>
        <dbReference type="EMBL" id="CAE5960263.1"/>
    </source>
</evidence>
<evidence type="ECO:0000259" key="16">
    <source>
        <dbReference type="Pfam" id="PF14681"/>
    </source>
</evidence>
<dbReference type="PANTHER" id="PTHR46775">
    <property type="entry name" value="FLOCCULATION PROTEIN (DUF1296)"/>
    <property type="match status" value="1"/>
</dbReference>
<evidence type="ECO:0000259" key="15">
    <source>
        <dbReference type="Pfam" id="PF06972"/>
    </source>
</evidence>
<protein>
    <recommendedName>
        <fullName evidence="12">Uridine kinase</fullName>
        <ecNumber evidence="12">2.7.1.48</ecNumber>
    </recommendedName>
</protein>
<comment type="similarity">
    <text evidence="12">Belongs to the uridine kinase family.</text>
</comment>